<protein>
    <recommendedName>
        <fullName evidence="3">SsrA-binding protein</fullName>
    </recommendedName>
    <alternativeName>
        <fullName evidence="3">Small protein B</fullName>
    </alternativeName>
</protein>
<dbReference type="KEGG" id="aplt:ANPL_04500"/>
<name>A0A858PZ95_9RICK</name>
<dbReference type="NCBIfam" id="NF003843">
    <property type="entry name" value="PRK05422.1"/>
    <property type="match status" value="1"/>
</dbReference>
<proteinExistence type="inferred from homology"/>
<evidence type="ECO:0000313" key="4">
    <source>
        <dbReference type="EMBL" id="QJC27943.1"/>
    </source>
</evidence>
<dbReference type="Pfam" id="PF01668">
    <property type="entry name" value="SmpB"/>
    <property type="match status" value="1"/>
</dbReference>
<dbReference type="GO" id="GO:0070929">
    <property type="term" value="P:trans-translation"/>
    <property type="evidence" value="ECO:0007669"/>
    <property type="project" value="UniProtKB-UniRule"/>
</dbReference>
<reference evidence="4 5" key="1">
    <citation type="journal article" date="2020" name="Pathogens">
        <title>First Whole Genome Sequence of Anaplasma platys, an Obligate Intracellular Rickettsial Pathogen of Dogs.</title>
        <authorList>
            <person name="Llanes A."/>
            <person name="Rajeev S."/>
        </authorList>
    </citation>
    <scope>NUCLEOTIDE SEQUENCE [LARGE SCALE GENOMIC DNA]</scope>
    <source>
        <strain evidence="4 5">S3</strain>
    </source>
</reference>
<dbReference type="InterPro" id="IPR020081">
    <property type="entry name" value="SsrA-bd_prot_CS"/>
</dbReference>
<dbReference type="PROSITE" id="PS01317">
    <property type="entry name" value="SSRP"/>
    <property type="match status" value="1"/>
</dbReference>
<dbReference type="RefSeq" id="WP_169193533.1">
    <property type="nucleotide sequence ID" value="NZ_CP046391.1"/>
</dbReference>
<organism evidence="4 5">
    <name type="scientific">Anaplasma platys</name>
    <dbReference type="NCBI Taxonomy" id="949"/>
    <lineage>
        <taxon>Bacteria</taxon>
        <taxon>Pseudomonadati</taxon>
        <taxon>Pseudomonadota</taxon>
        <taxon>Alphaproteobacteria</taxon>
        <taxon>Rickettsiales</taxon>
        <taxon>Anaplasmataceae</taxon>
        <taxon>Anaplasma</taxon>
    </lineage>
</organism>
<dbReference type="CDD" id="cd09294">
    <property type="entry name" value="SmpB"/>
    <property type="match status" value="1"/>
</dbReference>
<keyword evidence="1 3" id="KW-0963">Cytoplasm</keyword>
<gene>
    <name evidence="3 4" type="primary">smpB</name>
    <name evidence="4" type="ORF">ANPL_04500</name>
</gene>
<evidence type="ECO:0000256" key="3">
    <source>
        <dbReference type="HAMAP-Rule" id="MF_00023"/>
    </source>
</evidence>
<dbReference type="EMBL" id="CP046391">
    <property type="protein sequence ID" value="QJC27943.1"/>
    <property type="molecule type" value="Genomic_DNA"/>
</dbReference>
<dbReference type="GO" id="GO:0005829">
    <property type="term" value="C:cytosol"/>
    <property type="evidence" value="ECO:0007669"/>
    <property type="project" value="TreeGrafter"/>
</dbReference>
<comment type="similarity">
    <text evidence="3">Belongs to the SmpB family.</text>
</comment>
<sequence>MKVISENRKVRFDYFVVSEYDAGVVLLGSEVKSLRQGKVSMGDSYVMESGMELWVHNLHISEYNRSNKKNHPPLRVRKLLLKKREIYKIAGVMKNAGMTVVPRLMFFNEKGIAKLRIAVVKGKKLYDKREAIKTREWNREKSRLLRDV</sequence>
<dbReference type="AlphaFoldDB" id="A0A858PZ95"/>
<dbReference type="InterPro" id="IPR000037">
    <property type="entry name" value="SsrA-bd_prot"/>
</dbReference>
<accession>A0A858PZ95</accession>
<dbReference type="GO" id="GO:0003723">
    <property type="term" value="F:RNA binding"/>
    <property type="evidence" value="ECO:0007669"/>
    <property type="project" value="UniProtKB-UniRule"/>
</dbReference>
<dbReference type="NCBIfam" id="TIGR00086">
    <property type="entry name" value="smpB"/>
    <property type="match status" value="1"/>
</dbReference>
<dbReference type="PANTHER" id="PTHR30308">
    <property type="entry name" value="TMRNA-BINDING COMPONENT OF TRANS-TRANSLATION TAGGING COMPLEX"/>
    <property type="match status" value="1"/>
</dbReference>
<evidence type="ECO:0000313" key="5">
    <source>
        <dbReference type="Proteomes" id="UP000500930"/>
    </source>
</evidence>
<dbReference type="InterPro" id="IPR023620">
    <property type="entry name" value="SmpB"/>
</dbReference>
<dbReference type="PANTHER" id="PTHR30308:SF2">
    <property type="entry name" value="SSRA-BINDING PROTEIN"/>
    <property type="match status" value="1"/>
</dbReference>
<dbReference type="GO" id="GO:0070930">
    <property type="term" value="P:trans-translation-dependent protein tagging"/>
    <property type="evidence" value="ECO:0007669"/>
    <property type="project" value="TreeGrafter"/>
</dbReference>
<comment type="function">
    <text evidence="3">Required for rescue of stalled ribosomes mediated by trans-translation. Binds to transfer-messenger RNA (tmRNA), required for stable association of tmRNA with ribosomes. tmRNA and SmpB together mimic tRNA shape, replacing the anticodon stem-loop with SmpB. tmRNA is encoded by the ssrA gene; the 2 termini fold to resemble tRNA(Ala) and it encodes a 'tag peptide', a short internal open reading frame. During trans-translation Ala-aminoacylated tmRNA acts like a tRNA, entering the A-site of stalled ribosomes, displacing the stalled mRNA. The ribosome then switches to translate the ORF on the tmRNA; the nascent peptide is terminated with the 'tag peptide' encoded by the tmRNA and targeted for degradation. The ribosome is freed to recommence translation, which seems to be the essential function of trans-translation.</text>
</comment>
<keyword evidence="5" id="KW-1185">Reference proteome</keyword>
<dbReference type="Proteomes" id="UP000500930">
    <property type="component" value="Chromosome"/>
</dbReference>
<dbReference type="HAMAP" id="MF_00023">
    <property type="entry name" value="SmpB"/>
    <property type="match status" value="1"/>
</dbReference>
<evidence type="ECO:0000256" key="1">
    <source>
        <dbReference type="ARBA" id="ARBA00022490"/>
    </source>
</evidence>
<dbReference type="Gene3D" id="2.40.280.10">
    <property type="match status" value="1"/>
</dbReference>
<keyword evidence="2 3" id="KW-0694">RNA-binding</keyword>
<comment type="subcellular location">
    <subcellularLocation>
        <location evidence="3">Cytoplasm</location>
    </subcellularLocation>
    <text evidence="3">The tmRNA-SmpB complex associates with stalled 70S ribosomes.</text>
</comment>
<dbReference type="SUPFAM" id="SSF74982">
    <property type="entry name" value="Small protein B (SmpB)"/>
    <property type="match status" value="1"/>
</dbReference>
<evidence type="ECO:0000256" key="2">
    <source>
        <dbReference type="ARBA" id="ARBA00022884"/>
    </source>
</evidence>